<dbReference type="Gene3D" id="1.20.930.60">
    <property type="match status" value="1"/>
</dbReference>
<evidence type="ECO:0000256" key="10">
    <source>
        <dbReference type="RuleBase" id="RU367030"/>
    </source>
</evidence>
<evidence type="ECO:0000256" key="4">
    <source>
        <dbReference type="ARBA" id="ARBA00022596"/>
    </source>
</evidence>
<keyword evidence="13" id="KW-1185">Reference proteome</keyword>
<evidence type="ECO:0000256" key="5">
    <source>
        <dbReference type="ARBA" id="ARBA00022723"/>
    </source>
</evidence>
<proteinExistence type="inferred from homology"/>
<evidence type="ECO:0000256" key="3">
    <source>
        <dbReference type="ARBA" id="ARBA00009519"/>
    </source>
</evidence>
<dbReference type="Pfam" id="PF01937">
    <property type="entry name" value="ARMT1-like_dom"/>
    <property type="match status" value="2"/>
</dbReference>
<comment type="function">
    <text evidence="8 10">Metal-dependent phosphatase that shows phosphatase activity against several substrates, including fructose-1-phosphate and fructose-6-phosphate. Its preference for fructose-1-phosphate, a strong glycating agent that causes DNA damage rather than a canonical yeast metabolite, suggests a damage-control function in hexose phosphate metabolism. Has also been shown to have O-methyltransferase activity that methylates glutamate residues of target proteins to form gamma-glutamyl methyl ester residues. Possibly methylates PCNA, suggesting it is involved in the DNA damage response.</text>
</comment>
<dbReference type="EC" id="2.1.1.-" evidence="10"/>
<feature type="domain" description="Damage-control phosphatase ARMT1-like metal-binding" evidence="11">
    <location>
        <begin position="22"/>
        <end position="124"/>
    </location>
</feature>
<evidence type="ECO:0000256" key="8">
    <source>
        <dbReference type="ARBA" id="ARBA00045980"/>
    </source>
</evidence>
<dbReference type="PANTHER" id="PTHR12260">
    <property type="entry name" value="DAMAGE-CONTROL PHOSPHATASE ARMT1"/>
    <property type="match status" value="1"/>
</dbReference>
<keyword evidence="7 10" id="KW-0464">Manganese</keyword>
<evidence type="ECO:0000313" key="13">
    <source>
        <dbReference type="Proteomes" id="UP001235939"/>
    </source>
</evidence>
<keyword evidence="10" id="KW-0489">Methyltransferase</keyword>
<dbReference type="EC" id="3.1.3.-" evidence="10"/>
<evidence type="ECO:0000256" key="7">
    <source>
        <dbReference type="ARBA" id="ARBA00023211"/>
    </source>
</evidence>
<protein>
    <recommendedName>
        <fullName evidence="10">Sugar phosphate phosphatase</fullName>
        <ecNumber evidence="10">2.1.1.-</ecNumber>
        <ecNumber evidence="10">3.1.3.-</ecNumber>
    </recommendedName>
</protein>
<organism evidence="12 13">
    <name type="scientific">Cordylochernes scorpioides</name>
    <dbReference type="NCBI Taxonomy" id="51811"/>
    <lineage>
        <taxon>Eukaryota</taxon>
        <taxon>Metazoa</taxon>
        <taxon>Ecdysozoa</taxon>
        <taxon>Arthropoda</taxon>
        <taxon>Chelicerata</taxon>
        <taxon>Arachnida</taxon>
        <taxon>Pseudoscorpiones</taxon>
        <taxon>Cheliferoidea</taxon>
        <taxon>Chernetidae</taxon>
        <taxon>Cordylochernes</taxon>
    </lineage>
</organism>
<dbReference type="Gene3D" id="3.40.50.10880">
    <property type="entry name" value="Uncharacterised protein PF01937, DUF89, domain 3"/>
    <property type="match status" value="1"/>
</dbReference>
<comment type="catalytic activity">
    <reaction evidence="1 10">
        <text>L-glutamyl-[protein] + S-adenosyl-L-methionine = [protein]-L-glutamate 5-O-methyl ester + S-adenosyl-L-homocysteine</text>
        <dbReference type="Rhea" id="RHEA:24452"/>
        <dbReference type="Rhea" id="RHEA-COMP:10208"/>
        <dbReference type="Rhea" id="RHEA-COMP:10311"/>
        <dbReference type="ChEBI" id="CHEBI:29973"/>
        <dbReference type="ChEBI" id="CHEBI:57856"/>
        <dbReference type="ChEBI" id="CHEBI:59789"/>
        <dbReference type="ChEBI" id="CHEBI:82795"/>
    </reaction>
</comment>
<keyword evidence="5 10" id="KW-0479">Metal-binding</keyword>
<evidence type="ECO:0000256" key="9">
    <source>
        <dbReference type="ARBA" id="ARBA00048809"/>
    </source>
</evidence>
<keyword evidence="4" id="KW-0533">Nickel</keyword>
<keyword evidence="10" id="KW-0808">Transferase</keyword>
<name>A0ABY6KKY4_9ARAC</name>
<evidence type="ECO:0000256" key="1">
    <source>
        <dbReference type="ARBA" id="ARBA00000807"/>
    </source>
</evidence>
<gene>
    <name evidence="12" type="ORF">LAZ67_6002175</name>
</gene>
<comment type="catalytic activity">
    <reaction evidence="9 10">
        <text>beta-D-fructose 6-phosphate = dihydroxyacetone + D-glyceraldehyde 3-phosphate</text>
        <dbReference type="Rhea" id="RHEA:28002"/>
        <dbReference type="ChEBI" id="CHEBI:16016"/>
        <dbReference type="ChEBI" id="CHEBI:57634"/>
        <dbReference type="ChEBI" id="CHEBI:59776"/>
    </reaction>
</comment>
<keyword evidence="6 10" id="KW-0378">Hydrolase</keyword>
<dbReference type="Proteomes" id="UP001235939">
    <property type="component" value="Chromosome 06"/>
</dbReference>
<dbReference type="InterPro" id="IPR002791">
    <property type="entry name" value="ARMT1-like_metal-bd"/>
</dbReference>
<comment type="catalytic activity">
    <reaction evidence="2 10">
        <text>beta-D-fructose 1-phosphate + H2O = D-fructose + phosphate</text>
        <dbReference type="Rhea" id="RHEA:35603"/>
        <dbReference type="ChEBI" id="CHEBI:15377"/>
        <dbReference type="ChEBI" id="CHEBI:37721"/>
        <dbReference type="ChEBI" id="CHEBI:43474"/>
        <dbReference type="ChEBI" id="CHEBI:138881"/>
    </reaction>
</comment>
<evidence type="ECO:0000256" key="2">
    <source>
        <dbReference type="ARBA" id="ARBA00001326"/>
    </source>
</evidence>
<reference evidence="12 13" key="1">
    <citation type="submission" date="2022-01" db="EMBL/GenBank/DDBJ databases">
        <title>A chromosomal length assembly of Cordylochernes scorpioides.</title>
        <authorList>
            <person name="Zeh D."/>
            <person name="Zeh J."/>
        </authorList>
    </citation>
    <scope>NUCLEOTIDE SEQUENCE [LARGE SCALE GENOMIC DNA]</scope>
    <source>
        <strain evidence="12">IN4F17</strain>
        <tissue evidence="12">Whole Body</tissue>
    </source>
</reference>
<comment type="similarity">
    <text evidence="3 10">Belongs to the damage-control phosphatase family. Sugar phosphate phosphatase III subfamily.</text>
</comment>
<dbReference type="PANTHER" id="PTHR12260:SF6">
    <property type="entry name" value="DAMAGE-CONTROL PHOSPHATASE ARMT1"/>
    <property type="match status" value="1"/>
</dbReference>
<evidence type="ECO:0000259" key="11">
    <source>
        <dbReference type="Pfam" id="PF01937"/>
    </source>
</evidence>
<feature type="domain" description="Damage-control phosphatase ARMT1-like metal-binding" evidence="11">
    <location>
        <begin position="135"/>
        <end position="354"/>
    </location>
</feature>
<sequence length="376" mass="42753">MKKHLESLSIVGIKPKSFAYRTVKDRMPVILTKVVDHLYRERREIARVYGEDAREEVKAVIGRLSKLRNEMQTNKPMLPLESSEEDVDLWNLYLEEQPEVPHWFESAWLYVECYMYRRIKEAFELRLICGDVCTQNSLWGNRCDLSLSAGEQIVSSRGTSDHILVDDWESVWSLLGSGESKKVGIVMDNAGPELAADLCLAVLLTESKLASHVEFHVKYLPWFVSDVTVPDYTHILETLADSESDILQDLAASCRSYLASGTWSLHYHMYWTLPHDMTAMADVSPDLHSQLSQLDLLIFKGDLNYRKLVGDLRWDTTTPFHRALRGFLPCPLVSLRATKADVIVGLAPGQADRLEILNPDWMTTGTYAVIQYAASL</sequence>
<evidence type="ECO:0000256" key="6">
    <source>
        <dbReference type="ARBA" id="ARBA00022801"/>
    </source>
</evidence>
<dbReference type="InterPro" id="IPR036075">
    <property type="entry name" value="ARMT-1-like_metal-bd_sf"/>
</dbReference>
<dbReference type="InterPro" id="IPR039763">
    <property type="entry name" value="ARMT1"/>
</dbReference>
<dbReference type="SUPFAM" id="SSF111321">
    <property type="entry name" value="AF1104-like"/>
    <property type="match status" value="1"/>
</dbReference>
<dbReference type="EMBL" id="CP092868">
    <property type="protein sequence ID" value="UYV69052.1"/>
    <property type="molecule type" value="Genomic_DNA"/>
</dbReference>
<accession>A0ABY6KKY4</accession>
<comment type="cofactor">
    <cofactor evidence="10">
        <name>Mn(2+)</name>
        <dbReference type="ChEBI" id="CHEBI:29035"/>
    </cofactor>
    <cofactor evidence="10">
        <name>Ni(2+)</name>
        <dbReference type="ChEBI" id="CHEBI:49786"/>
    </cofactor>
</comment>
<comment type="domain">
    <text evidence="10">Subfamily III proteins have a conserved RTxK motif about 40-50 residues from the C-terminus; the threonine may be replaced by serine or cysteine.</text>
</comment>
<evidence type="ECO:0000313" key="12">
    <source>
        <dbReference type="EMBL" id="UYV69052.1"/>
    </source>
</evidence>